<gene>
    <name evidence="1" type="ORF">DPEC_G00271840</name>
</gene>
<evidence type="ECO:0000313" key="2">
    <source>
        <dbReference type="Proteomes" id="UP001157502"/>
    </source>
</evidence>
<proteinExistence type="predicted"/>
<dbReference type="EMBL" id="CM055751">
    <property type="protein sequence ID" value="KAJ7993383.1"/>
    <property type="molecule type" value="Genomic_DNA"/>
</dbReference>
<sequence length="238" mass="27010">MQSLSNECSAAGRTRSLRPCSTALALAQSDTPSSHSGMITPGPALLLWAVALAATVTGQEYDNRMESHIDRSIHWINTFRQGFNFQCPPGEVIVALQSVFSEAEGSDRLWTYECQPTPSTLGHASECWWDDTNRAGMEWSSTCGNNGLVAGVMSKYFESVLDREWSFYCCRYNRRCPYSCWKSLEVPEQYREEGEFVIPGYGFFIRGAQTTFDGVLRDRQWKFIVCRMTDFDCDFENL</sequence>
<comment type="caution">
    <text evidence="1">The sequence shown here is derived from an EMBL/GenBank/DDBJ whole genome shotgun (WGS) entry which is preliminary data.</text>
</comment>
<reference evidence="1" key="1">
    <citation type="submission" date="2021-05" db="EMBL/GenBank/DDBJ databases">
        <authorList>
            <person name="Pan Q."/>
            <person name="Jouanno E."/>
            <person name="Zahm M."/>
            <person name="Klopp C."/>
            <person name="Cabau C."/>
            <person name="Louis A."/>
            <person name="Berthelot C."/>
            <person name="Parey E."/>
            <person name="Roest Crollius H."/>
            <person name="Montfort J."/>
            <person name="Robinson-Rechavi M."/>
            <person name="Bouchez O."/>
            <person name="Lampietro C."/>
            <person name="Lopez Roques C."/>
            <person name="Donnadieu C."/>
            <person name="Postlethwait J."/>
            <person name="Bobe J."/>
            <person name="Dillon D."/>
            <person name="Chandos A."/>
            <person name="von Hippel F."/>
            <person name="Guiguen Y."/>
        </authorList>
    </citation>
    <scope>NUCLEOTIDE SEQUENCE</scope>
    <source>
        <strain evidence="1">YG-Jan2019</strain>
    </source>
</reference>
<evidence type="ECO:0000313" key="1">
    <source>
        <dbReference type="EMBL" id="KAJ7993383.1"/>
    </source>
</evidence>
<accession>A0ACC2FPP4</accession>
<dbReference type="Proteomes" id="UP001157502">
    <property type="component" value="Chromosome 24"/>
</dbReference>
<keyword evidence="2" id="KW-1185">Reference proteome</keyword>
<organism evidence="1 2">
    <name type="scientific">Dallia pectoralis</name>
    <name type="common">Alaska blackfish</name>
    <dbReference type="NCBI Taxonomy" id="75939"/>
    <lineage>
        <taxon>Eukaryota</taxon>
        <taxon>Metazoa</taxon>
        <taxon>Chordata</taxon>
        <taxon>Craniata</taxon>
        <taxon>Vertebrata</taxon>
        <taxon>Euteleostomi</taxon>
        <taxon>Actinopterygii</taxon>
        <taxon>Neopterygii</taxon>
        <taxon>Teleostei</taxon>
        <taxon>Protacanthopterygii</taxon>
        <taxon>Esociformes</taxon>
        <taxon>Umbridae</taxon>
        <taxon>Dallia</taxon>
    </lineage>
</organism>
<name>A0ACC2FPP4_DALPE</name>
<protein>
    <submittedName>
        <fullName evidence="1">Uncharacterized protein</fullName>
    </submittedName>
</protein>